<reference evidence="1" key="1">
    <citation type="submission" date="2025-08" db="UniProtKB">
        <authorList>
            <consortium name="Ensembl"/>
        </authorList>
    </citation>
    <scope>IDENTIFICATION</scope>
</reference>
<reference evidence="1" key="2">
    <citation type="submission" date="2025-09" db="UniProtKB">
        <authorList>
            <consortium name="Ensembl"/>
        </authorList>
    </citation>
    <scope>IDENTIFICATION</scope>
</reference>
<accession>A0A671SHN6</accession>
<evidence type="ECO:0000313" key="2">
    <source>
        <dbReference type="Proteomes" id="UP000472260"/>
    </source>
</evidence>
<proteinExistence type="predicted"/>
<dbReference type="Proteomes" id="UP000472260">
    <property type="component" value="Unassembled WGS sequence"/>
</dbReference>
<sequence>KIVDDKAKSDQSVSLSEVFQKSEAYSALRKRVLDYLNYNRYHLTMYARPGML</sequence>
<organism evidence="1 2">
    <name type="scientific">Sinocyclocheilus anshuiensis</name>
    <dbReference type="NCBI Taxonomy" id="1608454"/>
    <lineage>
        <taxon>Eukaryota</taxon>
        <taxon>Metazoa</taxon>
        <taxon>Chordata</taxon>
        <taxon>Craniata</taxon>
        <taxon>Vertebrata</taxon>
        <taxon>Euteleostomi</taxon>
        <taxon>Actinopterygii</taxon>
        <taxon>Neopterygii</taxon>
        <taxon>Teleostei</taxon>
        <taxon>Ostariophysi</taxon>
        <taxon>Cypriniformes</taxon>
        <taxon>Cyprinidae</taxon>
        <taxon>Cyprininae</taxon>
        <taxon>Sinocyclocheilus</taxon>
    </lineage>
</organism>
<keyword evidence="2" id="KW-1185">Reference proteome</keyword>
<dbReference type="Ensembl" id="ENSSANT00000101838.1">
    <property type="protein sequence ID" value="ENSSANP00000095893.1"/>
    <property type="gene ID" value="ENSSANG00000047266.1"/>
</dbReference>
<dbReference type="AlphaFoldDB" id="A0A671SHN6"/>
<name>A0A671SHN6_9TELE</name>
<protein>
    <submittedName>
        <fullName evidence="1">Uncharacterized protein</fullName>
    </submittedName>
</protein>
<evidence type="ECO:0000313" key="1">
    <source>
        <dbReference type="Ensembl" id="ENSSANP00000095893.1"/>
    </source>
</evidence>